<sequence length="198" mass="21680">MFGAMLQVTYWTVKWRITETPAHPKLSWLCPLTAHPSHSLNYPDGSRLRVAVNLDTGMSRYGVQPQDLRPWSPRWTPSRGATLTRHVAAPTGCVQGLGTTWTSFDPGEQSPAFVQFFALLEAVTKRVLVCLPGLASVLLCCCGSANILQAAPLWAEALVRVQPIRPAVMNGIANLTTGWSDGSVVAQQQRSRQKGEDR</sequence>
<dbReference type="AlphaFoldDB" id="A0A8J4YLU6"/>
<dbReference type="OrthoDB" id="186866at2759"/>
<accession>A0A8J4YLU6</accession>
<keyword evidence="2" id="KW-1185">Reference proteome</keyword>
<proteinExistence type="predicted"/>
<comment type="caution">
    <text evidence="1">The sequence shown here is derived from an EMBL/GenBank/DDBJ whole genome shotgun (WGS) entry which is preliminary data.</text>
</comment>
<organism evidence="1 2">
    <name type="scientific">Chionoecetes opilio</name>
    <name type="common">Atlantic snow crab</name>
    <name type="synonym">Cancer opilio</name>
    <dbReference type="NCBI Taxonomy" id="41210"/>
    <lineage>
        <taxon>Eukaryota</taxon>
        <taxon>Metazoa</taxon>
        <taxon>Ecdysozoa</taxon>
        <taxon>Arthropoda</taxon>
        <taxon>Crustacea</taxon>
        <taxon>Multicrustacea</taxon>
        <taxon>Malacostraca</taxon>
        <taxon>Eumalacostraca</taxon>
        <taxon>Eucarida</taxon>
        <taxon>Decapoda</taxon>
        <taxon>Pleocyemata</taxon>
        <taxon>Brachyura</taxon>
        <taxon>Eubrachyura</taxon>
        <taxon>Majoidea</taxon>
        <taxon>Majidae</taxon>
        <taxon>Chionoecetes</taxon>
    </lineage>
</organism>
<dbReference type="EMBL" id="JACEEZ010004852">
    <property type="protein sequence ID" value="KAG0726071.1"/>
    <property type="molecule type" value="Genomic_DNA"/>
</dbReference>
<reference evidence="1" key="1">
    <citation type="submission" date="2020-07" db="EMBL/GenBank/DDBJ databases">
        <title>The High-quality genome of the commercially important snow crab, Chionoecetes opilio.</title>
        <authorList>
            <person name="Jeong J.-H."/>
            <person name="Ryu S."/>
        </authorList>
    </citation>
    <scope>NUCLEOTIDE SEQUENCE</scope>
    <source>
        <strain evidence="1">MADBK_172401_WGS</strain>
        <tissue evidence="1">Digestive gland</tissue>
    </source>
</reference>
<dbReference type="Proteomes" id="UP000770661">
    <property type="component" value="Unassembled WGS sequence"/>
</dbReference>
<dbReference type="Gene3D" id="3.20.20.10">
    <property type="entry name" value="Alanine racemase"/>
    <property type="match status" value="1"/>
</dbReference>
<protein>
    <submittedName>
        <fullName evidence="1">Uncharacterized protein</fullName>
    </submittedName>
</protein>
<dbReference type="SUPFAM" id="SSF51419">
    <property type="entry name" value="PLP-binding barrel"/>
    <property type="match status" value="1"/>
</dbReference>
<gene>
    <name evidence="1" type="ORF">GWK47_037322</name>
</gene>
<evidence type="ECO:0000313" key="1">
    <source>
        <dbReference type="EMBL" id="KAG0726071.1"/>
    </source>
</evidence>
<dbReference type="InterPro" id="IPR029066">
    <property type="entry name" value="PLP-binding_barrel"/>
</dbReference>
<evidence type="ECO:0000313" key="2">
    <source>
        <dbReference type="Proteomes" id="UP000770661"/>
    </source>
</evidence>
<name>A0A8J4YLU6_CHIOP</name>